<accession>A0A453RP79</accession>
<evidence type="ECO:0000313" key="1">
    <source>
        <dbReference type="EnsemblPlants" id="AET7Gv20650000.22"/>
    </source>
</evidence>
<keyword evidence="2" id="KW-1185">Reference proteome</keyword>
<reference evidence="1" key="4">
    <citation type="submission" date="2019-03" db="UniProtKB">
        <authorList>
            <consortium name="EnsemblPlants"/>
        </authorList>
    </citation>
    <scope>IDENTIFICATION</scope>
</reference>
<reference evidence="1" key="5">
    <citation type="journal article" date="2021" name="G3 (Bethesda)">
        <title>Aegilops tauschii genome assembly Aet v5.0 features greater sequence contiguity and improved annotation.</title>
        <authorList>
            <person name="Wang L."/>
            <person name="Zhu T."/>
            <person name="Rodriguez J.C."/>
            <person name="Deal K.R."/>
            <person name="Dubcovsky J."/>
            <person name="McGuire P.E."/>
            <person name="Lux T."/>
            <person name="Spannagl M."/>
            <person name="Mayer K.F.X."/>
            <person name="Baldrich P."/>
            <person name="Meyers B.C."/>
            <person name="Huo N."/>
            <person name="Gu Y.Q."/>
            <person name="Zhou H."/>
            <person name="Devos K.M."/>
            <person name="Bennetzen J.L."/>
            <person name="Unver T."/>
            <person name="Budak H."/>
            <person name="Gulick P.J."/>
            <person name="Galiba G."/>
            <person name="Kalapos B."/>
            <person name="Nelson D.R."/>
            <person name="Li P."/>
            <person name="You F.M."/>
            <person name="Luo M.C."/>
            <person name="Dvorak J."/>
        </authorList>
    </citation>
    <scope>NUCLEOTIDE SEQUENCE [LARGE SCALE GENOMIC DNA]</scope>
    <source>
        <strain evidence="1">cv. AL8/78</strain>
    </source>
</reference>
<organism evidence="1 2">
    <name type="scientific">Aegilops tauschii subsp. strangulata</name>
    <name type="common">Goatgrass</name>
    <dbReference type="NCBI Taxonomy" id="200361"/>
    <lineage>
        <taxon>Eukaryota</taxon>
        <taxon>Viridiplantae</taxon>
        <taxon>Streptophyta</taxon>
        <taxon>Embryophyta</taxon>
        <taxon>Tracheophyta</taxon>
        <taxon>Spermatophyta</taxon>
        <taxon>Magnoliopsida</taxon>
        <taxon>Liliopsida</taxon>
        <taxon>Poales</taxon>
        <taxon>Poaceae</taxon>
        <taxon>BOP clade</taxon>
        <taxon>Pooideae</taxon>
        <taxon>Triticodae</taxon>
        <taxon>Triticeae</taxon>
        <taxon>Triticinae</taxon>
        <taxon>Aegilops</taxon>
    </lineage>
</organism>
<name>A0A453RP79_AEGTS</name>
<reference evidence="1" key="3">
    <citation type="journal article" date="2017" name="Nature">
        <title>Genome sequence of the progenitor of the wheat D genome Aegilops tauschii.</title>
        <authorList>
            <person name="Luo M.C."/>
            <person name="Gu Y.Q."/>
            <person name="Puiu D."/>
            <person name="Wang H."/>
            <person name="Twardziok S.O."/>
            <person name="Deal K.R."/>
            <person name="Huo N."/>
            <person name="Zhu T."/>
            <person name="Wang L."/>
            <person name="Wang Y."/>
            <person name="McGuire P.E."/>
            <person name="Liu S."/>
            <person name="Long H."/>
            <person name="Ramasamy R.K."/>
            <person name="Rodriguez J.C."/>
            <person name="Van S.L."/>
            <person name="Yuan L."/>
            <person name="Wang Z."/>
            <person name="Xia Z."/>
            <person name="Xiao L."/>
            <person name="Anderson O.D."/>
            <person name="Ouyang S."/>
            <person name="Liang Y."/>
            <person name="Zimin A.V."/>
            <person name="Pertea G."/>
            <person name="Qi P."/>
            <person name="Bennetzen J.L."/>
            <person name="Dai X."/>
            <person name="Dawson M.W."/>
            <person name="Muller H.G."/>
            <person name="Kugler K."/>
            <person name="Rivarola-Duarte L."/>
            <person name="Spannagl M."/>
            <person name="Mayer K.F.X."/>
            <person name="Lu F.H."/>
            <person name="Bevan M.W."/>
            <person name="Leroy P."/>
            <person name="Li P."/>
            <person name="You F.M."/>
            <person name="Sun Q."/>
            <person name="Liu Z."/>
            <person name="Lyons E."/>
            <person name="Wicker T."/>
            <person name="Salzberg S.L."/>
            <person name="Devos K.M."/>
            <person name="Dvorak J."/>
        </authorList>
    </citation>
    <scope>NUCLEOTIDE SEQUENCE [LARGE SCALE GENOMIC DNA]</scope>
    <source>
        <strain evidence="1">cv. AL8/78</strain>
    </source>
</reference>
<sequence length="53" mass="6028">MEGRMQGKAQQLSDSNRRIMEADAAPPRRVYQAWKGSNVRISCPLFWVCDCAV</sequence>
<dbReference type="EnsemblPlants" id="AET7Gv20650000.22">
    <property type="protein sequence ID" value="AET7Gv20650000.22"/>
    <property type="gene ID" value="AET7Gv20650000"/>
</dbReference>
<dbReference type="Gramene" id="AET7Gv20650000.22">
    <property type="protein sequence ID" value="AET7Gv20650000.22"/>
    <property type="gene ID" value="AET7Gv20650000"/>
</dbReference>
<dbReference type="Proteomes" id="UP000015105">
    <property type="component" value="Chromosome 7D"/>
</dbReference>
<proteinExistence type="predicted"/>
<evidence type="ECO:0000313" key="2">
    <source>
        <dbReference type="Proteomes" id="UP000015105"/>
    </source>
</evidence>
<reference evidence="2" key="2">
    <citation type="journal article" date="2017" name="Nat. Plants">
        <title>The Aegilops tauschii genome reveals multiple impacts of transposons.</title>
        <authorList>
            <person name="Zhao G."/>
            <person name="Zou C."/>
            <person name="Li K."/>
            <person name="Wang K."/>
            <person name="Li T."/>
            <person name="Gao L."/>
            <person name="Zhang X."/>
            <person name="Wang H."/>
            <person name="Yang Z."/>
            <person name="Liu X."/>
            <person name="Jiang W."/>
            <person name="Mao L."/>
            <person name="Kong X."/>
            <person name="Jiao Y."/>
            <person name="Jia J."/>
        </authorList>
    </citation>
    <scope>NUCLEOTIDE SEQUENCE [LARGE SCALE GENOMIC DNA]</scope>
    <source>
        <strain evidence="2">cv. AL8/78</strain>
    </source>
</reference>
<protein>
    <submittedName>
        <fullName evidence="1">Uncharacterized protein</fullName>
    </submittedName>
</protein>
<reference evidence="2" key="1">
    <citation type="journal article" date="2014" name="Science">
        <title>Ancient hybridizations among the ancestral genomes of bread wheat.</title>
        <authorList>
            <consortium name="International Wheat Genome Sequencing Consortium,"/>
            <person name="Marcussen T."/>
            <person name="Sandve S.R."/>
            <person name="Heier L."/>
            <person name="Spannagl M."/>
            <person name="Pfeifer M."/>
            <person name="Jakobsen K.S."/>
            <person name="Wulff B.B."/>
            <person name="Steuernagel B."/>
            <person name="Mayer K.F."/>
            <person name="Olsen O.A."/>
        </authorList>
    </citation>
    <scope>NUCLEOTIDE SEQUENCE [LARGE SCALE GENOMIC DNA]</scope>
    <source>
        <strain evidence="2">cv. AL8/78</strain>
    </source>
</reference>
<dbReference type="AlphaFoldDB" id="A0A453RP79"/>